<protein>
    <submittedName>
        <fullName evidence="2">DUF3440 domain-containing protein</fullName>
    </submittedName>
</protein>
<keyword evidence="3" id="KW-1185">Reference proteome</keyword>
<dbReference type="Gene3D" id="3.40.50.620">
    <property type="entry name" value="HUPs"/>
    <property type="match status" value="1"/>
</dbReference>
<reference evidence="3" key="1">
    <citation type="journal article" date="2019" name="Int. J. Syst. Evol. Microbiol.">
        <title>The Global Catalogue of Microorganisms (GCM) 10K type strain sequencing project: providing services to taxonomists for standard genome sequencing and annotation.</title>
        <authorList>
            <consortium name="The Broad Institute Genomics Platform"/>
            <consortium name="The Broad Institute Genome Sequencing Center for Infectious Disease"/>
            <person name="Wu L."/>
            <person name="Ma J."/>
        </authorList>
    </citation>
    <scope>NUCLEOTIDE SEQUENCE [LARGE SCALE GENOMIC DNA]</scope>
    <source>
        <strain evidence="3">CCTCC AB 2013263</strain>
    </source>
</reference>
<proteinExistence type="predicted"/>
<dbReference type="Pfam" id="PF11922">
    <property type="entry name" value="DUF3440"/>
    <property type="match status" value="1"/>
</dbReference>
<feature type="domain" description="Phosphoadenosine phosphosulphate reductase" evidence="1">
    <location>
        <begin position="40"/>
        <end position="246"/>
    </location>
</feature>
<sequence length="427" mass="48801">MTSSTTRKPSVLKKGVPVDSDVLTLARERLSHVFDLHDHVAVSLSGGKDSTVILNLTLEEARRRGRLPLRVVFFDEECIYSENIEYIRRVAANPDLALEWYCLPVKHRNACSSNSPYWSPWAPEDQDRWVRRLPPEAITELPGYDAADPEHRKSIPEISGLLFPPALGNCAFILGIRADESITRRRAVSFRTTDNYIVKHNSGYGGTGKVMGWGNLWKAYPIYDWRTPDVWLAPKLLGWDYCHVYDLMDKIGISPSQQRLAPPFGEEPMQGLHQWHLIEPELWFKMCARVPGAATARRYARTELYAFGDLPQRPAGLTYEEFLTGLIEQKHEGKIRAQVAKSVRGFIRQHFNKTQEPIGIHKEHPQTGISWDFLLKIAIRGDFKNRKQPRLGHHDDATYAKRHAAYLAEVQQYQADLAAERAQQETP</sequence>
<dbReference type="PANTHER" id="PTHR30083:SF0">
    <property type="entry name" value="3'-PHOSPHOADENOSINE 5'-PHOSPHOSULFATE SULFOTRANSFERASE (PAPS REDUCTASE)_FAD SYNTHETASE"/>
    <property type="match status" value="1"/>
</dbReference>
<name>A0ABV8A153_9DEIO</name>
<dbReference type="InterPro" id="IPR014729">
    <property type="entry name" value="Rossmann-like_a/b/a_fold"/>
</dbReference>
<evidence type="ECO:0000313" key="2">
    <source>
        <dbReference type="EMBL" id="MFC3859413.1"/>
    </source>
</evidence>
<gene>
    <name evidence="2" type="ORF">ACFOPQ_01310</name>
</gene>
<dbReference type="Proteomes" id="UP001595748">
    <property type="component" value="Unassembled WGS sequence"/>
</dbReference>
<dbReference type="InterPro" id="IPR002500">
    <property type="entry name" value="PAPS_reduct_dom"/>
</dbReference>
<organism evidence="2 3">
    <name type="scientific">Deinococcus antarcticus</name>
    <dbReference type="NCBI Taxonomy" id="1298767"/>
    <lineage>
        <taxon>Bacteria</taxon>
        <taxon>Thermotogati</taxon>
        <taxon>Deinococcota</taxon>
        <taxon>Deinococci</taxon>
        <taxon>Deinococcales</taxon>
        <taxon>Deinococcaceae</taxon>
        <taxon>Deinococcus</taxon>
    </lineage>
</organism>
<evidence type="ECO:0000259" key="1">
    <source>
        <dbReference type="Pfam" id="PF01507"/>
    </source>
</evidence>
<dbReference type="Pfam" id="PF01507">
    <property type="entry name" value="PAPS_reduct"/>
    <property type="match status" value="1"/>
</dbReference>
<dbReference type="InterPro" id="IPR021845">
    <property type="entry name" value="DUF3440"/>
</dbReference>
<dbReference type="RefSeq" id="WP_380075579.1">
    <property type="nucleotide sequence ID" value="NZ_JBHRZF010000011.1"/>
</dbReference>
<accession>A0ABV8A153</accession>
<dbReference type="PANTHER" id="PTHR30083">
    <property type="entry name" value="TRANSCRIPTIONAL REGULATOR-RELATED"/>
    <property type="match status" value="1"/>
</dbReference>
<dbReference type="EMBL" id="JBHRZF010000011">
    <property type="protein sequence ID" value="MFC3859413.1"/>
    <property type="molecule type" value="Genomic_DNA"/>
</dbReference>
<comment type="caution">
    <text evidence="2">The sequence shown here is derived from an EMBL/GenBank/DDBJ whole genome shotgun (WGS) entry which is preliminary data.</text>
</comment>
<evidence type="ECO:0000313" key="3">
    <source>
        <dbReference type="Proteomes" id="UP001595748"/>
    </source>
</evidence>
<dbReference type="SUPFAM" id="SSF52402">
    <property type="entry name" value="Adenine nucleotide alpha hydrolases-like"/>
    <property type="match status" value="1"/>
</dbReference>